<protein>
    <submittedName>
        <fullName evidence="1">Uncharacterized protein</fullName>
    </submittedName>
</protein>
<keyword evidence="2" id="KW-1185">Reference proteome</keyword>
<evidence type="ECO:0000313" key="2">
    <source>
        <dbReference type="Proteomes" id="UP000320300"/>
    </source>
</evidence>
<organism evidence="1 2">
    <name type="scientific">Pedobacter westerhofensis</name>
    <dbReference type="NCBI Taxonomy" id="425512"/>
    <lineage>
        <taxon>Bacteria</taxon>
        <taxon>Pseudomonadati</taxon>
        <taxon>Bacteroidota</taxon>
        <taxon>Sphingobacteriia</taxon>
        <taxon>Sphingobacteriales</taxon>
        <taxon>Sphingobacteriaceae</taxon>
        <taxon>Pedobacter</taxon>
    </lineage>
</organism>
<proteinExistence type="predicted"/>
<dbReference type="Proteomes" id="UP000320300">
    <property type="component" value="Unassembled WGS sequence"/>
</dbReference>
<dbReference type="EMBL" id="FXTN01000009">
    <property type="protein sequence ID" value="SMO87325.1"/>
    <property type="molecule type" value="Genomic_DNA"/>
</dbReference>
<sequence length="44" mass="5327">MFAYVSFNPFNLVFNTNGAERRKLDADHSCRICWKHLDFEVRDY</sequence>
<reference evidence="1 2" key="1">
    <citation type="submission" date="2017-05" db="EMBL/GenBank/DDBJ databases">
        <authorList>
            <person name="Varghese N."/>
            <person name="Submissions S."/>
        </authorList>
    </citation>
    <scope>NUCLEOTIDE SEQUENCE [LARGE SCALE GENOMIC DNA]</scope>
    <source>
        <strain evidence="1 2">DSM 19036</strain>
    </source>
</reference>
<evidence type="ECO:0000313" key="1">
    <source>
        <dbReference type="EMBL" id="SMO87325.1"/>
    </source>
</evidence>
<accession>A0A521ETU0</accession>
<dbReference type="AlphaFoldDB" id="A0A521ETU0"/>
<gene>
    <name evidence="1" type="ORF">SAMN06265348_109125</name>
</gene>
<name>A0A521ETU0_9SPHI</name>